<dbReference type="EMBL" id="MUGW01000025">
    <property type="protein sequence ID" value="OXA90389.1"/>
    <property type="molecule type" value="Genomic_DNA"/>
</dbReference>
<evidence type="ECO:0000313" key="2">
    <source>
        <dbReference type="Proteomes" id="UP000198345"/>
    </source>
</evidence>
<protein>
    <recommendedName>
        <fullName evidence="3">Phytanoyl-CoA dioxygenase</fullName>
    </recommendedName>
</protein>
<reference evidence="1 2" key="1">
    <citation type="submission" date="2016-11" db="EMBL/GenBank/DDBJ databases">
        <title>Whole genomes of Flavobacteriaceae.</title>
        <authorList>
            <person name="Stine C."/>
            <person name="Li C."/>
            <person name="Tadesse D."/>
        </authorList>
    </citation>
    <scope>NUCLEOTIDE SEQUENCE [LARGE SCALE GENOMIC DNA]</scope>
    <source>
        <strain evidence="1 2">DSM 18292</strain>
    </source>
</reference>
<dbReference type="Gene3D" id="3.40.50.150">
    <property type="entry name" value="Vaccinia Virus protein VP39"/>
    <property type="match status" value="1"/>
</dbReference>
<keyword evidence="2" id="KW-1185">Reference proteome</keyword>
<evidence type="ECO:0000313" key="1">
    <source>
        <dbReference type="EMBL" id="OXA90389.1"/>
    </source>
</evidence>
<proteinExistence type="predicted"/>
<dbReference type="Proteomes" id="UP000198345">
    <property type="component" value="Unassembled WGS sequence"/>
</dbReference>
<dbReference type="OrthoDB" id="1157001at2"/>
<comment type="caution">
    <text evidence="1">The sequence shown here is derived from an EMBL/GenBank/DDBJ whole genome shotgun (WGS) entry which is preliminary data.</text>
</comment>
<dbReference type="SUPFAM" id="SSF53335">
    <property type="entry name" value="S-adenosyl-L-methionine-dependent methyltransferases"/>
    <property type="match status" value="1"/>
</dbReference>
<evidence type="ECO:0008006" key="3">
    <source>
        <dbReference type="Google" id="ProtNLM"/>
    </source>
</evidence>
<dbReference type="RefSeq" id="WP_089050178.1">
    <property type="nucleotide sequence ID" value="NZ_FXTV01000009.1"/>
</dbReference>
<gene>
    <name evidence="1" type="ORF">B0A66_12520</name>
</gene>
<dbReference type="AlphaFoldDB" id="A0A226H7V3"/>
<sequence length="337" mass="37944">MYKQELTIIVQSIIASNTADQYAAAAKTLSDFYKKINSITFSQDNEKAVKGGVALSSLGAADCVDDYLRTVFFIKGIYKALTQLCHDFPDRSINVLYAGCGPYATLMLPLLPLFNKERINAVLIDINAISIASVQQLVTLIGLDEYQIQLLEADAITYTSPENFSIDLAVSETMDYALTKEPQVAIVQNIAAQLPAHGILIPKEIRVDLMYTFFDQEPYLKNAVTEVEGYKTLQPYPHSVFVNRLFTINKELFSKTTPVYKLESDFYKLPDNFSNHPDVCVFTEIKIFDDVELKTAESYITNPYCVVSLYSLINNSALQLVYDFSAIPKWSYNLKNE</sequence>
<name>A0A226H7V3_9FLAO</name>
<organism evidence="1 2">
    <name type="scientific">Flavobacterium hercynium</name>
    <dbReference type="NCBI Taxonomy" id="387094"/>
    <lineage>
        <taxon>Bacteria</taxon>
        <taxon>Pseudomonadati</taxon>
        <taxon>Bacteroidota</taxon>
        <taxon>Flavobacteriia</taxon>
        <taxon>Flavobacteriales</taxon>
        <taxon>Flavobacteriaceae</taxon>
        <taxon>Flavobacterium</taxon>
    </lineage>
</organism>
<accession>A0A226H7V3</accession>
<dbReference type="InterPro" id="IPR029063">
    <property type="entry name" value="SAM-dependent_MTases_sf"/>
</dbReference>